<reference evidence="2 3" key="1">
    <citation type="journal article" date="2019" name="Environ. Microbiol.">
        <title>Species interactions and distinct microbial communities in high Arctic permafrost affected cryosols are associated with the CH4 and CO2 gas fluxes.</title>
        <authorList>
            <person name="Altshuler I."/>
            <person name="Hamel J."/>
            <person name="Turney S."/>
            <person name="Magnuson E."/>
            <person name="Levesque R."/>
            <person name="Greer C."/>
            <person name="Whyte L.G."/>
        </authorList>
    </citation>
    <scope>NUCLEOTIDE SEQUENCE [LARGE SCALE GENOMIC DNA]</scope>
    <source>
        <strain evidence="2 3">S9.2P</strain>
    </source>
</reference>
<evidence type="ECO:0000256" key="1">
    <source>
        <dbReference type="SAM" id="MobiDB-lite"/>
    </source>
</evidence>
<dbReference type="EMBL" id="RCYZ01000001">
    <property type="protein sequence ID" value="TPG71688.1"/>
    <property type="molecule type" value="Genomic_DNA"/>
</dbReference>
<dbReference type="AlphaFoldDB" id="A0A502HEQ2"/>
<dbReference type="Proteomes" id="UP000317646">
    <property type="component" value="Unassembled WGS sequence"/>
</dbReference>
<accession>A0A502HEQ2</accession>
<organism evidence="2 3">
    <name type="scientific">Hymenobacter nivis</name>
    <dbReference type="NCBI Taxonomy" id="1850093"/>
    <lineage>
        <taxon>Bacteria</taxon>
        <taxon>Pseudomonadati</taxon>
        <taxon>Bacteroidota</taxon>
        <taxon>Cytophagia</taxon>
        <taxon>Cytophagales</taxon>
        <taxon>Hymenobacteraceae</taxon>
        <taxon>Hymenobacter</taxon>
    </lineage>
</organism>
<protein>
    <submittedName>
        <fullName evidence="2">Uncharacterized protein</fullName>
    </submittedName>
</protein>
<evidence type="ECO:0000313" key="2">
    <source>
        <dbReference type="EMBL" id="TPG71688.1"/>
    </source>
</evidence>
<sequence length="110" mass="11443">MAVSGACTTPASVPAMPSTMKCTSGICTRPLMFSSLAKKNPARAPENSDEPNMPPLPPAPTVMLVATTLSSRLKSTSTSSSQGLWSPYTEKMLPSVSWPDLPASSSSTVL</sequence>
<proteinExistence type="predicted"/>
<keyword evidence="3" id="KW-1185">Reference proteome</keyword>
<comment type="caution">
    <text evidence="2">The sequence shown here is derived from an EMBL/GenBank/DDBJ whole genome shotgun (WGS) entry which is preliminary data.</text>
</comment>
<feature type="region of interest" description="Disordered" evidence="1">
    <location>
        <begin position="37"/>
        <end position="61"/>
    </location>
</feature>
<evidence type="ECO:0000313" key="3">
    <source>
        <dbReference type="Proteomes" id="UP000317646"/>
    </source>
</evidence>
<gene>
    <name evidence="2" type="ORF">EAH73_00030</name>
</gene>
<name>A0A502HEQ2_9BACT</name>